<dbReference type="Gene3D" id="3.40.309.10">
    <property type="entry name" value="Aldehyde Dehydrogenase, Chain A, domain 2"/>
    <property type="match status" value="1"/>
</dbReference>
<comment type="similarity">
    <text evidence="1 7">Belongs to the aldehyde dehydrogenase family.</text>
</comment>
<evidence type="ECO:0000256" key="7">
    <source>
        <dbReference type="RuleBase" id="RU003345"/>
    </source>
</evidence>
<dbReference type="InterPro" id="IPR016163">
    <property type="entry name" value="Ald_DH_C"/>
</dbReference>
<dbReference type="GO" id="GO:0005212">
    <property type="term" value="F:structural constituent of eye lens"/>
    <property type="evidence" value="ECO:0007669"/>
    <property type="project" value="UniProtKB-KW"/>
</dbReference>
<evidence type="ECO:0000256" key="5">
    <source>
        <dbReference type="ARBA" id="ARBA00068070"/>
    </source>
</evidence>
<dbReference type="Gene3D" id="3.40.605.10">
    <property type="entry name" value="Aldehyde Dehydrogenase, Chain A, domain 1"/>
    <property type="match status" value="1"/>
</dbReference>
<reference evidence="9 10" key="1">
    <citation type="journal article" date="2017" name="Nat. Ecol. Evol.">
        <title>Scallop genome provides insights into evolution of bilaterian karyotype and development.</title>
        <authorList>
            <person name="Wang S."/>
            <person name="Zhang J."/>
            <person name="Jiao W."/>
            <person name="Li J."/>
            <person name="Xun X."/>
            <person name="Sun Y."/>
            <person name="Guo X."/>
            <person name="Huan P."/>
            <person name="Dong B."/>
            <person name="Zhang L."/>
            <person name="Hu X."/>
            <person name="Sun X."/>
            <person name="Wang J."/>
            <person name="Zhao C."/>
            <person name="Wang Y."/>
            <person name="Wang D."/>
            <person name="Huang X."/>
            <person name="Wang R."/>
            <person name="Lv J."/>
            <person name="Li Y."/>
            <person name="Zhang Z."/>
            <person name="Liu B."/>
            <person name="Lu W."/>
            <person name="Hui Y."/>
            <person name="Liang J."/>
            <person name="Zhou Z."/>
            <person name="Hou R."/>
            <person name="Li X."/>
            <person name="Liu Y."/>
            <person name="Li H."/>
            <person name="Ning X."/>
            <person name="Lin Y."/>
            <person name="Zhao L."/>
            <person name="Xing Q."/>
            <person name="Dou J."/>
            <person name="Li Y."/>
            <person name="Mao J."/>
            <person name="Guo H."/>
            <person name="Dou H."/>
            <person name="Li T."/>
            <person name="Mu C."/>
            <person name="Jiang W."/>
            <person name="Fu Q."/>
            <person name="Fu X."/>
            <person name="Miao Y."/>
            <person name="Liu J."/>
            <person name="Yu Q."/>
            <person name="Li R."/>
            <person name="Liao H."/>
            <person name="Li X."/>
            <person name="Kong Y."/>
            <person name="Jiang Z."/>
            <person name="Chourrout D."/>
            <person name="Li R."/>
            <person name="Bao Z."/>
        </authorList>
    </citation>
    <scope>NUCLEOTIDE SEQUENCE [LARGE SCALE GENOMIC DNA]</scope>
    <source>
        <strain evidence="9 10">PY_sf001</strain>
    </source>
</reference>
<evidence type="ECO:0000313" key="10">
    <source>
        <dbReference type="Proteomes" id="UP000242188"/>
    </source>
</evidence>
<dbReference type="PROSITE" id="PS00687">
    <property type="entry name" value="ALDEHYDE_DEHYDR_GLU"/>
    <property type="match status" value="1"/>
</dbReference>
<keyword evidence="2" id="KW-0273">Eye lens protein</keyword>
<dbReference type="CDD" id="cd07141">
    <property type="entry name" value="ALDH_F1AB_F2_RALDH1"/>
    <property type="match status" value="1"/>
</dbReference>
<evidence type="ECO:0000313" key="9">
    <source>
        <dbReference type="EMBL" id="OWF48408.1"/>
    </source>
</evidence>
<evidence type="ECO:0000259" key="8">
    <source>
        <dbReference type="Pfam" id="PF00171"/>
    </source>
</evidence>
<dbReference type="InterPro" id="IPR016161">
    <property type="entry name" value="Ald_DH/histidinol_DH"/>
</dbReference>
<dbReference type="Gene3D" id="1.10.287.620">
    <property type="entry name" value="Helix Hairpins"/>
    <property type="match status" value="1"/>
</dbReference>
<dbReference type="AlphaFoldDB" id="A0A210QHZ3"/>
<proteinExistence type="inferred from homology"/>
<dbReference type="PROSITE" id="PS00070">
    <property type="entry name" value="ALDEHYDE_DEHYDR_CYS"/>
    <property type="match status" value="1"/>
</dbReference>
<dbReference type="Pfam" id="PF00171">
    <property type="entry name" value="Aldedh"/>
    <property type="match status" value="1"/>
</dbReference>
<evidence type="ECO:0000256" key="1">
    <source>
        <dbReference type="ARBA" id="ARBA00009986"/>
    </source>
</evidence>
<accession>A0A210QHZ3</accession>
<dbReference type="EMBL" id="NEDP02003547">
    <property type="protein sequence ID" value="OWF48408.1"/>
    <property type="molecule type" value="Genomic_DNA"/>
</dbReference>
<dbReference type="FunFam" id="3.40.605.10:FF:000026">
    <property type="entry name" value="Aldehyde dehydrogenase, putative"/>
    <property type="match status" value="1"/>
</dbReference>
<evidence type="ECO:0000256" key="2">
    <source>
        <dbReference type="ARBA" id="ARBA00022613"/>
    </source>
</evidence>
<keyword evidence="3 7" id="KW-0560">Oxidoreductase</keyword>
<comment type="caution">
    <text evidence="9">The sequence shown here is derived from an EMBL/GenBank/DDBJ whole genome shotgun (WGS) entry which is preliminary data.</text>
</comment>
<evidence type="ECO:0000256" key="4">
    <source>
        <dbReference type="ARBA" id="ARBA00053286"/>
    </source>
</evidence>
<dbReference type="InterPro" id="IPR015590">
    <property type="entry name" value="Aldehyde_DH_dom"/>
</dbReference>
<dbReference type="STRING" id="6573.A0A210QHZ3"/>
<dbReference type="PANTHER" id="PTHR11699">
    <property type="entry name" value="ALDEHYDE DEHYDROGENASE-RELATED"/>
    <property type="match status" value="1"/>
</dbReference>
<feature type="domain" description="Aldehyde dehydrogenase" evidence="8">
    <location>
        <begin position="249"/>
        <end position="711"/>
    </location>
</feature>
<dbReference type="InterPro" id="IPR016162">
    <property type="entry name" value="Ald_DH_N"/>
</dbReference>
<comment type="function">
    <text evidence="4">Omega-crystallins are structural components of squids and octopi eye lens. Contains relatively little if any DHAL activity.</text>
</comment>
<keyword evidence="10" id="KW-1185">Reference proteome</keyword>
<dbReference type="Proteomes" id="UP000242188">
    <property type="component" value="Unassembled WGS sequence"/>
</dbReference>
<dbReference type="GO" id="GO:0016620">
    <property type="term" value="F:oxidoreductase activity, acting on the aldehyde or oxo group of donors, NAD or NADP as acceptor"/>
    <property type="evidence" value="ECO:0007669"/>
    <property type="project" value="InterPro"/>
</dbReference>
<name>A0A210QHZ3_MIZYE</name>
<dbReference type="InterPro" id="IPR029510">
    <property type="entry name" value="Ald_DH_CS_GLU"/>
</dbReference>
<dbReference type="InterPro" id="IPR016160">
    <property type="entry name" value="Ald_DH_CS_CYS"/>
</dbReference>
<dbReference type="FunFam" id="3.40.309.10:FF:000001">
    <property type="entry name" value="Mitochondrial aldehyde dehydrogenase 2"/>
    <property type="match status" value="1"/>
</dbReference>
<evidence type="ECO:0000256" key="3">
    <source>
        <dbReference type="ARBA" id="ARBA00023002"/>
    </source>
</evidence>
<dbReference type="OrthoDB" id="310895at2759"/>
<dbReference type="SUPFAM" id="SSF53720">
    <property type="entry name" value="ALDH-like"/>
    <property type="match status" value="1"/>
</dbReference>
<feature type="active site" evidence="6">
    <location>
        <position position="488"/>
    </location>
</feature>
<evidence type="ECO:0000256" key="6">
    <source>
        <dbReference type="PROSITE-ProRule" id="PRU10007"/>
    </source>
</evidence>
<sequence>MSVAQHTISSARHNLSAARHTISSARHNMSAARHTVYSARHNMSAARHTLASARHNMSAARHTIASARHNMSTARHTIASARHNMSVAQHTISSARHNLSAARHTISSARHNMSAARHTVYSARHNMSAARHTLASARHNMSAARHTIASARHNMSTARHTIASARHNMSAARHTIASVRHNMSAARHTISSARHNMSAARHILSSTPHNMSAGRFIISIARPYTYMTNILCIIIILNVKNIFINNEYVNSVSGKTFVTLNPTTGEKIIDIQEGDKADINKAVEAAKAAFKDDSPWRQMNASTRGVLLNKLADLIERDRVFLSSLEVLDNGKPFRDMYCNDMIMIIGTIRYYAGWTDKICGKTIPVDGPFLCYTRHEPVGICGQIIPWNFPLAMMAWKIAPALACGNCIVLKPAEQTPLTALHMGSLFKEAGFPAGVVNIVPGYGPTAGAAISSHPDINKVAFTGSTEVGQLIMEAAAKSNLKRVTLELGGKSPNVIFADADLDFAAEMSHQALFYNMGQCCTAGSRTYVQEDIYEEFTSKLVKRAQNKPVGDPFDPKNEAGPQINEEQFKKILSMIDSGVKDGAKLECGGKAVEGKGYFIQPTVFTGVTEEMTIGKEEIFGPVQQIIKFKTMEEVIERANNTPFGLAAAIFTNDLGKAITFSNRVKAGTVWVNLYNIVNAQSPFGGFKMSGVGRELGEYGLSQYTEVKTVLINPMAK</sequence>
<protein>
    <recommendedName>
        <fullName evidence="5">Omega-crystallin</fullName>
    </recommendedName>
</protein>
<gene>
    <name evidence="9" type="ORF">KP79_PYT14765</name>
</gene>
<dbReference type="FunFam" id="3.40.605.10:FF:000050">
    <property type="entry name" value="Aldehyde dehydrogenase, mitochondrial"/>
    <property type="match status" value="1"/>
</dbReference>
<organism evidence="9 10">
    <name type="scientific">Mizuhopecten yessoensis</name>
    <name type="common">Japanese scallop</name>
    <name type="synonym">Patinopecten yessoensis</name>
    <dbReference type="NCBI Taxonomy" id="6573"/>
    <lineage>
        <taxon>Eukaryota</taxon>
        <taxon>Metazoa</taxon>
        <taxon>Spiralia</taxon>
        <taxon>Lophotrochozoa</taxon>
        <taxon>Mollusca</taxon>
        <taxon>Bivalvia</taxon>
        <taxon>Autobranchia</taxon>
        <taxon>Pteriomorphia</taxon>
        <taxon>Pectinida</taxon>
        <taxon>Pectinoidea</taxon>
        <taxon>Pectinidae</taxon>
        <taxon>Mizuhopecten</taxon>
    </lineage>
</organism>